<dbReference type="Pfam" id="PF04519">
    <property type="entry name" value="Bactofilin"/>
    <property type="match status" value="1"/>
</dbReference>
<proteinExistence type="inferred from homology"/>
<comment type="similarity">
    <text evidence="1">Belongs to the bactofilin family.</text>
</comment>
<dbReference type="PANTHER" id="PTHR35024:SF4">
    <property type="entry name" value="POLYMER-FORMING CYTOSKELETAL PROTEIN"/>
    <property type="match status" value="1"/>
</dbReference>
<protein>
    <submittedName>
        <fullName evidence="2">Uncharacterized protein</fullName>
    </submittedName>
</protein>
<sequence>MFGMRKQPPIRTLVGEGTVIEGEIRFSEGLRIDGRVMGNVLALGDERNLLVIGEKASIAGRVKAGHVIVNGEVRGPLESDELLELQPKARIEGNVRYERLEMHQGAQVNGELRPLASEDKPALRLAANAVLSAVGHNTRAIPDRESQESP</sequence>
<evidence type="ECO:0000256" key="1">
    <source>
        <dbReference type="ARBA" id="ARBA00044755"/>
    </source>
</evidence>
<accession>A2SKL8</accession>
<dbReference type="RefSeq" id="WP_011830730.1">
    <property type="nucleotide sequence ID" value="NC_008825.1"/>
</dbReference>
<evidence type="ECO:0000313" key="3">
    <source>
        <dbReference type="Proteomes" id="UP000000366"/>
    </source>
</evidence>
<gene>
    <name evidence="2" type="ordered locus">Mpe_A3154</name>
</gene>
<name>A2SKL8_METPP</name>
<dbReference type="Proteomes" id="UP000000366">
    <property type="component" value="Chromosome"/>
</dbReference>
<dbReference type="EMBL" id="CP000555">
    <property type="protein sequence ID" value="ABM96107.1"/>
    <property type="molecule type" value="Genomic_DNA"/>
</dbReference>
<organism evidence="2 3">
    <name type="scientific">Methylibium petroleiphilum (strain ATCC BAA-1232 / LMG 22953 / PM1)</name>
    <dbReference type="NCBI Taxonomy" id="420662"/>
    <lineage>
        <taxon>Bacteria</taxon>
        <taxon>Pseudomonadati</taxon>
        <taxon>Pseudomonadota</taxon>
        <taxon>Betaproteobacteria</taxon>
        <taxon>Burkholderiales</taxon>
        <taxon>Sphaerotilaceae</taxon>
        <taxon>Methylibium</taxon>
    </lineage>
</organism>
<dbReference type="KEGG" id="mpt:Mpe_A3154"/>
<dbReference type="STRING" id="420662.Mpe_A3154"/>
<reference evidence="2 3" key="1">
    <citation type="journal article" date="2007" name="J. Bacteriol.">
        <title>Whole-genome analysis of the methyl tert-butyl ether-degrading beta-proteobacterium Methylibium petroleiphilum PM1.</title>
        <authorList>
            <person name="Kane S.R."/>
            <person name="Chakicherla A.Y."/>
            <person name="Chain P.S.G."/>
            <person name="Schmidt R."/>
            <person name="Shin M.W."/>
            <person name="Legler T.C."/>
            <person name="Scow K.M."/>
            <person name="Larimer F.W."/>
            <person name="Lucas S.M."/>
            <person name="Richardson P.M."/>
            <person name="Hristova K.R."/>
        </authorList>
    </citation>
    <scope>NUCLEOTIDE SEQUENCE [LARGE SCALE GENOMIC DNA]</scope>
    <source>
        <strain evidence="3">ATCC BAA-1232 / LMG 22953 / PM1</strain>
    </source>
</reference>
<keyword evidence="3" id="KW-1185">Reference proteome</keyword>
<dbReference type="eggNOG" id="COG1664">
    <property type="taxonomic scope" value="Bacteria"/>
</dbReference>
<evidence type="ECO:0000313" key="2">
    <source>
        <dbReference type="EMBL" id="ABM96107.1"/>
    </source>
</evidence>
<dbReference type="PANTHER" id="PTHR35024">
    <property type="entry name" value="HYPOTHETICAL CYTOSOLIC PROTEIN"/>
    <property type="match status" value="1"/>
</dbReference>
<dbReference type="HOGENOM" id="CLU_072799_7_3_4"/>
<dbReference type="InterPro" id="IPR007607">
    <property type="entry name" value="BacA/B"/>
</dbReference>
<dbReference type="AlphaFoldDB" id="A2SKL8"/>